<comment type="subcellular location">
    <subcellularLocation>
        <location evidence="1 9">Cell inner membrane</location>
        <topology evidence="1 9">Multi-pass membrane protein</topology>
    </subcellularLocation>
</comment>
<dbReference type="PANTHER" id="PTHR30012:SF7">
    <property type="entry name" value="PROTEIN TRANSPORT PROTEIN HOFC HOMOLOG"/>
    <property type="match status" value="1"/>
</dbReference>
<protein>
    <submittedName>
        <fullName evidence="12">Fimbrial protein</fullName>
    </submittedName>
    <submittedName>
        <fullName evidence="13">Protein transport protein HofC</fullName>
    </submittedName>
</protein>
<keyword evidence="8 10" id="KW-0472">Membrane</keyword>
<dbReference type="GO" id="GO:0005886">
    <property type="term" value="C:plasma membrane"/>
    <property type="evidence" value="ECO:0007669"/>
    <property type="project" value="UniProtKB-SubCell"/>
</dbReference>
<reference evidence="12 15" key="1">
    <citation type="submission" date="2016-03" db="EMBL/GenBank/DDBJ databases">
        <authorList>
            <person name="Hansen M.J."/>
            <person name="Bojesen A.M."/>
            <person name="Planet P."/>
        </authorList>
    </citation>
    <scope>NUCLEOTIDE SEQUENCE [LARGE SCALE GENOMIC DNA]</scope>
    <source>
        <strain evidence="12 15">HPA 21</strain>
    </source>
</reference>
<evidence type="ECO:0000313" key="15">
    <source>
        <dbReference type="Proteomes" id="UP000502287"/>
    </source>
</evidence>
<dbReference type="AlphaFoldDB" id="A0AAE6X6J0"/>
<feature type="transmembrane region" description="Helical" evidence="10">
    <location>
        <begin position="160"/>
        <end position="183"/>
    </location>
</feature>
<keyword evidence="6 9" id="KW-0812">Transmembrane</keyword>
<dbReference type="GO" id="GO:0015628">
    <property type="term" value="P:protein secretion by the type II secretion system"/>
    <property type="evidence" value="ECO:0007669"/>
    <property type="project" value="TreeGrafter"/>
</dbReference>
<dbReference type="InterPro" id="IPR018076">
    <property type="entry name" value="T2SS_GspF_dom"/>
</dbReference>
<evidence type="ECO:0000313" key="14">
    <source>
        <dbReference type="Proteomes" id="UP000276901"/>
    </source>
</evidence>
<dbReference type="Proteomes" id="UP000502287">
    <property type="component" value="Chromosome"/>
</dbReference>
<feature type="domain" description="Type II secretion system protein GspF" evidence="11">
    <location>
        <begin position="265"/>
        <end position="386"/>
    </location>
</feature>
<dbReference type="EMBL" id="CP015029">
    <property type="protein sequence ID" value="QIM65136.1"/>
    <property type="molecule type" value="Genomic_DNA"/>
</dbReference>
<dbReference type="Proteomes" id="UP000276901">
    <property type="component" value="Unassembled WGS sequence"/>
</dbReference>
<sequence>MIAEFHWKGVNRFGQKQKGKCLAESRAQLEKQLIHKGYSQLKISRNFVFRSAPKQEEITQTLNQIALLLSAAIPLKNALAMVLQNCQNIPLYQWINQLIQQLESGFALSSALEKLGKFLPSQEIQLIKMGETSGQLATMFCKIVEARTKSEKLHKKMKKILFYPVIVLCISLALSLGLLIFIVPQFAELYDSKGKSLPFITEILFLLSEFLTENIQTISMFSLIMSIFSIWLNKKIPFLTRLKLAILSHLPIFNQTITHSRIIFFCQHSALMLQAHIRLDRILHSFIQTKSDPVLSSESELVLKLLQQGYRLNDGLNPTIFGNEVIQMIAIGEQSGNLSEMLNHISELYQQRLDYQIDMLSQLLEPLLMILMGIIIGTILIGLYLPIFDMGSIVE</sequence>
<organism evidence="12 15">
    <name type="scientific">Frederiksenia canicola</name>
    <dbReference type="NCBI Taxonomy" id="123824"/>
    <lineage>
        <taxon>Bacteria</taxon>
        <taxon>Pseudomonadati</taxon>
        <taxon>Pseudomonadota</taxon>
        <taxon>Gammaproteobacteria</taxon>
        <taxon>Pasteurellales</taxon>
        <taxon>Pasteurellaceae</taxon>
        <taxon>Frederiksenia</taxon>
    </lineage>
</organism>
<feature type="domain" description="Type II secretion system protein GspF" evidence="11">
    <location>
        <begin position="62"/>
        <end position="184"/>
    </location>
</feature>
<dbReference type="RefSeq" id="WP_123956337.1">
    <property type="nucleotide sequence ID" value="NZ_CP015029.1"/>
</dbReference>
<dbReference type="PRINTS" id="PR00812">
    <property type="entry name" value="BCTERIALGSPF"/>
</dbReference>
<evidence type="ECO:0000313" key="12">
    <source>
        <dbReference type="EMBL" id="QIM65136.1"/>
    </source>
</evidence>
<proteinExistence type="inferred from homology"/>
<evidence type="ECO:0000256" key="2">
    <source>
        <dbReference type="ARBA" id="ARBA00005745"/>
    </source>
</evidence>
<evidence type="ECO:0000256" key="8">
    <source>
        <dbReference type="ARBA" id="ARBA00023136"/>
    </source>
</evidence>
<dbReference type="EMBL" id="RKQT01000001">
    <property type="protein sequence ID" value="RPE96443.1"/>
    <property type="molecule type" value="Genomic_DNA"/>
</dbReference>
<feature type="transmembrane region" description="Helical" evidence="10">
    <location>
        <begin position="367"/>
        <end position="387"/>
    </location>
</feature>
<dbReference type="PROSITE" id="PS00874">
    <property type="entry name" value="T2SP_F"/>
    <property type="match status" value="1"/>
</dbReference>
<accession>A0AAE6X6J0</accession>
<dbReference type="InterPro" id="IPR001992">
    <property type="entry name" value="T2SS_GspF/T4SS_PilC_CS"/>
</dbReference>
<dbReference type="InterPro" id="IPR042094">
    <property type="entry name" value="T2SS_GspF_sf"/>
</dbReference>
<evidence type="ECO:0000256" key="5">
    <source>
        <dbReference type="ARBA" id="ARBA00022519"/>
    </source>
</evidence>
<comment type="similarity">
    <text evidence="2 9">Belongs to the GSP F family.</text>
</comment>
<dbReference type="Gene3D" id="1.20.81.30">
    <property type="entry name" value="Type II secretion system (T2SS), domain F"/>
    <property type="match status" value="2"/>
</dbReference>
<dbReference type="InterPro" id="IPR003004">
    <property type="entry name" value="GspF/PilC"/>
</dbReference>
<keyword evidence="7 10" id="KW-1133">Transmembrane helix</keyword>
<reference evidence="13 14" key="2">
    <citation type="submission" date="2018-11" db="EMBL/GenBank/DDBJ databases">
        <title>Genomic Encyclopedia of Type Strains, Phase IV (KMG-IV): sequencing the most valuable type-strain genomes for metagenomic binning, comparative biology and taxonomic classification.</title>
        <authorList>
            <person name="Goeker M."/>
        </authorList>
    </citation>
    <scope>NUCLEOTIDE SEQUENCE [LARGE SCALE GENOMIC DNA]</scope>
    <source>
        <strain evidence="13 14">DSM 25797</strain>
    </source>
</reference>
<evidence type="ECO:0000256" key="10">
    <source>
        <dbReference type="SAM" id="Phobius"/>
    </source>
</evidence>
<evidence type="ECO:0000256" key="1">
    <source>
        <dbReference type="ARBA" id="ARBA00004429"/>
    </source>
</evidence>
<keyword evidence="4" id="KW-1003">Cell membrane</keyword>
<evidence type="ECO:0000259" key="11">
    <source>
        <dbReference type="Pfam" id="PF00482"/>
    </source>
</evidence>
<evidence type="ECO:0000313" key="13">
    <source>
        <dbReference type="EMBL" id="RPE96443.1"/>
    </source>
</evidence>
<dbReference type="PANTHER" id="PTHR30012">
    <property type="entry name" value="GENERAL SECRETION PATHWAY PROTEIN"/>
    <property type="match status" value="1"/>
</dbReference>
<evidence type="ECO:0000256" key="7">
    <source>
        <dbReference type="ARBA" id="ARBA00022989"/>
    </source>
</evidence>
<evidence type="ECO:0000256" key="4">
    <source>
        <dbReference type="ARBA" id="ARBA00022475"/>
    </source>
</evidence>
<evidence type="ECO:0000256" key="3">
    <source>
        <dbReference type="ARBA" id="ARBA00022448"/>
    </source>
</evidence>
<gene>
    <name evidence="12" type="ORF">A4G17_06650</name>
    <name evidence="13" type="ORF">EDC49_0836</name>
</gene>
<keyword evidence="14" id="KW-1185">Reference proteome</keyword>
<dbReference type="KEGG" id="fcl:A4G17_06650"/>
<evidence type="ECO:0000256" key="6">
    <source>
        <dbReference type="ARBA" id="ARBA00022692"/>
    </source>
</evidence>
<feature type="transmembrane region" description="Helical" evidence="10">
    <location>
        <begin position="215"/>
        <end position="233"/>
    </location>
</feature>
<name>A0AAE6X6J0_9PAST</name>
<evidence type="ECO:0000256" key="9">
    <source>
        <dbReference type="RuleBase" id="RU003923"/>
    </source>
</evidence>
<dbReference type="Pfam" id="PF00482">
    <property type="entry name" value="T2SSF"/>
    <property type="match status" value="2"/>
</dbReference>
<keyword evidence="3 9" id="KW-0813">Transport</keyword>
<keyword evidence="5" id="KW-0997">Cell inner membrane</keyword>